<sequence>MLSHSQTENYNTENLDPTCSQKKKKRKKETIDQHTTITTTTTTTSTSAIINTNNIGTIHTPTSHNTTKDQHTTGVNQRASERVSM</sequence>
<dbReference type="EMBL" id="VSRR010030908">
    <property type="protein sequence ID" value="MPC70313.1"/>
    <property type="molecule type" value="Genomic_DNA"/>
</dbReference>
<gene>
    <name evidence="2" type="ORF">E2C01_064557</name>
</gene>
<comment type="caution">
    <text evidence="2">The sequence shown here is derived from an EMBL/GenBank/DDBJ whole genome shotgun (WGS) entry which is preliminary data.</text>
</comment>
<keyword evidence="3" id="KW-1185">Reference proteome</keyword>
<name>A0A5B7HJG2_PORTR</name>
<evidence type="ECO:0000313" key="2">
    <source>
        <dbReference type="EMBL" id="MPC70313.1"/>
    </source>
</evidence>
<feature type="compositionally biased region" description="Polar residues" evidence="1">
    <location>
        <begin position="1"/>
        <end position="20"/>
    </location>
</feature>
<dbReference type="Proteomes" id="UP000324222">
    <property type="component" value="Unassembled WGS sequence"/>
</dbReference>
<proteinExistence type="predicted"/>
<feature type="region of interest" description="Disordered" evidence="1">
    <location>
        <begin position="1"/>
        <end position="32"/>
    </location>
</feature>
<reference evidence="2 3" key="1">
    <citation type="submission" date="2019-05" db="EMBL/GenBank/DDBJ databases">
        <title>Another draft genome of Portunus trituberculatus and its Hox gene families provides insights of decapod evolution.</title>
        <authorList>
            <person name="Jeong J.-H."/>
            <person name="Song I."/>
            <person name="Kim S."/>
            <person name="Choi T."/>
            <person name="Kim D."/>
            <person name="Ryu S."/>
            <person name="Kim W."/>
        </authorList>
    </citation>
    <scope>NUCLEOTIDE SEQUENCE [LARGE SCALE GENOMIC DNA]</scope>
    <source>
        <tissue evidence="2">Muscle</tissue>
    </source>
</reference>
<organism evidence="2 3">
    <name type="scientific">Portunus trituberculatus</name>
    <name type="common">Swimming crab</name>
    <name type="synonym">Neptunus trituberculatus</name>
    <dbReference type="NCBI Taxonomy" id="210409"/>
    <lineage>
        <taxon>Eukaryota</taxon>
        <taxon>Metazoa</taxon>
        <taxon>Ecdysozoa</taxon>
        <taxon>Arthropoda</taxon>
        <taxon>Crustacea</taxon>
        <taxon>Multicrustacea</taxon>
        <taxon>Malacostraca</taxon>
        <taxon>Eumalacostraca</taxon>
        <taxon>Eucarida</taxon>
        <taxon>Decapoda</taxon>
        <taxon>Pleocyemata</taxon>
        <taxon>Brachyura</taxon>
        <taxon>Eubrachyura</taxon>
        <taxon>Portunoidea</taxon>
        <taxon>Portunidae</taxon>
        <taxon>Portuninae</taxon>
        <taxon>Portunus</taxon>
    </lineage>
</organism>
<evidence type="ECO:0000256" key="1">
    <source>
        <dbReference type="SAM" id="MobiDB-lite"/>
    </source>
</evidence>
<dbReference type="AlphaFoldDB" id="A0A5B7HJG2"/>
<feature type="region of interest" description="Disordered" evidence="1">
    <location>
        <begin position="56"/>
        <end position="85"/>
    </location>
</feature>
<accession>A0A5B7HJG2</accession>
<evidence type="ECO:0000313" key="3">
    <source>
        <dbReference type="Proteomes" id="UP000324222"/>
    </source>
</evidence>
<protein>
    <submittedName>
        <fullName evidence="2">Uncharacterized protein</fullName>
    </submittedName>
</protein>